<accession>A0A6J7SEH4</accession>
<dbReference type="EMBL" id="CAEZZQ010000019">
    <property type="protein sequence ID" value="CAB4768701.1"/>
    <property type="molecule type" value="Genomic_DNA"/>
</dbReference>
<evidence type="ECO:0000313" key="1">
    <source>
        <dbReference type="EMBL" id="CAB4709139.1"/>
    </source>
</evidence>
<name>A0A6J7SEH4_9ZZZZ</name>
<protein>
    <submittedName>
        <fullName evidence="4">Unannotated protein</fullName>
    </submittedName>
</protein>
<dbReference type="Pfam" id="PF11903">
    <property type="entry name" value="ParD_like"/>
    <property type="match status" value="1"/>
</dbReference>
<reference evidence="4" key="1">
    <citation type="submission" date="2020-05" db="EMBL/GenBank/DDBJ databases">
        <authorList>
            <person name="Chiriac C."/>
            <person name="Salcher M."/>
            <person name="Ghai R."/>
            <person name="Kavagutti S V."/>
        </authorList>
    </citation>
    <scope>NUCLEOTIDE SEQUENCE</scope>
</reference>
<evidence type="ECO:0000313" key="3">
    <source>
        <dbReference type="EMBL" id="CAB4903327.1"/>
    </source>
</evidence>
<dbReference type="AlphaFoldDB" id="A0A6J7SEH4"/>
<evidence type="ECO:0000313" key="4">
    <source>
        <dbReference type="EMBL" id="CAB5039513.1"/>
    </source>
</evidence>
<gene>
    <name evidence="1" type="ORF">UFOPK2423_01626</name>
    <name evidence="2" type="ORF">UFOPK2894_00455</name>
    <name evidence="3" type="ORF">UFOPK3492_01055</name>
    <name evidence="4" type="ORF">UFOPK4234_00971</name>
</gene>
<organism evidence="4">
    <name type="scientific">freshwater metagenome</name>
    <dbReference type="NCBI Taxonomy" id="449393"/>
    <lineage>
        <taxon>unclassified sequences</taxon>
        <taxon>metagenomes</taxon>
        <taxon>ecological metagenomes</taxon>
    </lineage>
</organism>
<dbReference type="EMBL" id="CAEZXN010000063">
    <property type="protein sequence ID" value="CAB4709139.1"/>
    <property type="molecule type" value="Genomic_DNA"/>
</dbReference>
<evidence type="ECO:0000313" key="2">
    <source>
        <dbReference type="EMBL" id="CAB4768701.1"/>
    </source>
</evidence>
<dbReference type="EMBL" id="CAFBMD010000092">
    <property type="protein sequence ID" value="CAB4903327.1"/>
    <property type="molecule type" value="Genomic_DNA"/>
</dbReference>
<dbReference type="InterPro" id="IPR021831">
    <property type="entry name" value="ParD-like"/>
</dbReference>
<sequence>MDSSVKFVESFMDDVQQNMRHDQRPVAEHIIHYYQIGKVVENNPDLPYEFIKEILESLQERSNLLKK</sequence>
<dbReference type="EMBL" id="CAFBQA010000052">
    <property type="protein sequence ID" value="CAB5039513.1"/>
    <property type="molecule type" value="Genomic_DNA"/>
</dbReference>
<proteinExistence type="predicted"/>